<comment type="caution">
    <text evidence="1">The sequence shown here is derived from an EMBL/GenBank/DDBJ whole genome shotgun (WGS) entry which is preliminary data.</text>
</comment>
<gene>
    <name evidence="1" type="ORF">M5W82_07630</name>
</gene>
<dbReference type="PANTHER" id="PTHR30050:SF4">
    <property type="entry name" value="ATP-BINDING PROTEIN RV3427C IN INSERTION SEQUENCE-RELATED"/>
    <property type="match status" value="1"/>
</dbReference>
<proteinExistence type="predicted"/>
<dbReference type="PANTHER" id="PTHR30050">
    <property type="entry name" value="CHROMOSOMAL REPLICATION INITIATOR PROTEIN DNAA"/>
    <property type="match status" value="1"/>
</dbReference>
<dbReference type="RefSeq" id="WP_268637008.1">
    <property type="nucleotide sequence ID" value="NZ_JAMDLZ010000012.1"/>
</dbReference>
<organism evidence="1 2">
    <name type="scientific">Lysinibacillus xylanilyticus</name>
    <dbReference type="NCBI Taxonomy" id="582475"/>
    <lineage>
        <taxon>Bacteria</taxon>
        <taxon>Bacillati</taxon>
        <taxon>Bacillota</taxon>
        <taxon>Bacilli</taxon>
        <taxon>Bacillales</taxon>
        <taxon>Bacillaceae</taxon>
        <taxon>Lysinibacillus</taxon>
    </lineage>
</organism>
<dbReference type="Proteomes" id="UP001527052">
    <property type="component" value="Unassembled WGS sequence"/>
</dbReference>
<sequence length="246" mass="27082">MAIVQNCILNERNRNGCSSCPPTCPHKISLTGLNGKGGRIALAGAPSSYRDLTLKNSPARDTQSKVYDLLEKYIATYQRIFDAENNRIKSLYLYSESPGTGKTTTAVVAMNEYIITTYLGALKYGVQPIQQPALFLDINEIQTKYNLATMTNDENGLNEIKSIIKRASSVDFLVCDDIGLRGSTESFRSLVHAIINARTTSDKPTVYTSNVPINELASVFDARLADRVRDQCAVIAFEGGSKRGRR</sequence>
<evidence type="ECO:0000313" key="2">
    <source>
        <dbReference type="Proteomes" id="UP001527052"/>
    </source>
</evidence>
<evidence type="ECO:0000313" key="1">
    <source>
        <dbReference type="EMBL" id="MCY9546822.1"/>
    </source>
</evidence>
<protein>
    <submittedName>
        <fullName evidence="1">DNA replication protein</fullName>
    </submittedName>
</protein>
<reference evidence="1 2" key="1">
    <citation type="submission" date="2022-05" db="EMBL/GenBank/DDBJ databases">
        <title>Genome Sequencing of Bee-Associated Microbes.</title>
        <authorList>
            <person name="Dunlap C."/>
        </authorList>
    </citation>
    <scope>NUCLEOTIDE SEQUENCE [LARGE SCALE GENOMIC DNA]</scope>
    <source>
        <strain evidence="1 2">NRRL BD-083</strain>
    </source>
</reference>
<name>A0ABT4EMD4_9BACI</name>
<accession>A0ABT4EMD4</accession>
<dbReference type="SUPFAM" id="SSF52540">
    <property type="entry name" value="P-loop containing nucleoside triphosphate hydrolases"/>
    <property type="match status" value="1"/>
</dbReference>
<keyword evidence="2" id="KW-1185">Reference proteome</keyword>
<dbReference type="EMBL" id="JAMDLZ010000012">
    <property type="protein sequence ID" value="MCY9546822.1"/>
    <property type="molecule type" value="Genomic_DNA"/>
</dbReference>
<dbReference type="InterPro" id="IPR027417">
    <property type="entry name" value="P-loop_NTPase"/>
</dbReference>
<dbReference type="Gene3D" id="3.40.50.300">
    <property type="entry name" value="P-loop containing nucleotide triphosphate hydrolases"/>
    <property type="match status" value="1"/>
</dbReference>